<evidence type="ECO:0000256" key="4">
    <source>
        <dbReference type="ARBA" id="ARBA00023136"/>
    </source>
</evidence>
<evidence type="ECO:0000256" key="3">
    <source>
        <dbReference type="ARBA" id="ARBA00022989"/>
    </source>
</evidence>
<reference evidence="7 8" key="1">
    <citation type="journal article" date="2012" name="J. Bacteriol.">
        <title>Genome of Bacillus macauensis ZFHKF-1, a Long-Chain-Forming Bacterium.</title>
        <authorList>
            <person name="Cai L."/>
            <person name="Zhang T."/>
        </authorList>
    </citation>
    <scope>NUCLEOTIDE SEQUENCE [LARGE SCALE GENOMIC DNA]</scope>
    <source>
        <strain evidence="7 8">ZFHKF-1</strain>
    </source>
</reference>
<comment type="caution">
    <text evidence="7">The sequence shown here is derived from an EMBL/GenBank/DDBJ whole genome shotgun (WGS) entry which is preliminary data.</text>
</comment>
<dbReference type="GO" id="GO:0016020">
    <property type="term" value="C:membrane"/>
    <property type="evidence" value="ECO:0007669"/>
    <property type="project" value="UniProtKB-SubCell"/>
</dbReference>
<comment type="subcellular location">
    <subcellularLocation>
        <location evidence="1">Membrane</location>
        <topology evidence="1">Multi-pass membrane protein</topology>
    </subcellularLocation>
</comment>
<dbReference type="PANTHER" id="PTHR43027:SF1">
    <property type="entry name" value="DOXORUBICIN RESISTANCE ABC TRANSPORTER PERMEASE PROTEIN DRRC-RELATED"/>
    <property type="match status" value="1"/>
</dbReference>
<dbReference type="AlphaFoldDB" id="I8UJU4"/>
<dbReference type="PANTHER" id="PTHR43027">
    <property type="entry name" value="DOXORUBICIN RESISTANCE ABC TRANSPORTER PERMEASE PROTEIN DRRC-RELATED"/>
    <property type="match status" value="1"/>
</dbReference>
<dbReference type="Pfam" id="PF12698">
    <property type="entry name" value="ABC2_membrane_3"/>
    <property type="match status" value="1"/>
</dbReference>
<dbReference type="RefSeq" id="WP_007200600.1">
    <property type="nucleotide sequence ID" value="NZ_AKKV01000019.1"/>
</dbReference>
<dbReference type="PATRIC" id="fig|1196324.3.peg.502"/>
<evidence type="ECO:0000256" key="2">
    <source>
        <dbReference type="ARBA" id="ARBA00022692"/>
    </source>
</evidence>
<dbReference type="GO" id="GO:0140359">
    <property type="term" value="F:ABC-type transporter activity"/>
    <property type="evidence" value="ECO:0007669"/>
    <property type="project" value="InterPro"/>
</dbReference>
<keyword evidence="3 5" id="KW-1133">Transmembrane helix</keyword>
<evidence type="ECO:0000256" key="5">
    <source>
        <dbReference type="SAM" id="Phobius"/>
    </source>
</evidence>
<feature type="transmembrane region" description="Helical" evidence="5">
    <location>
        <begin position="215"/>
        <end position="243"/>
    </location>
</feature>
<dbReference type="OrthoDB" id="1864035at2"/>
<dbReference type="EMBL" id="AKKV01000019">
    <property type="protein sequence ID" value="EIT87088.1"/>
    <property type="molecule type" value="Genomic_DNA"/>
</dbReference>
<dbReference type="InterPro" id="IPR013525">
    <property type="entry name" value="ABC2_TM"/>
</dbReference>
<feature type="domain" description="ABC-2 type transporter transmembrane" evidence="6">
    <location>
        <begin position="19"/>
        <end position="355"/>
    </location>
</feature>
<proteinExistence type="predicted"/>
<protein>
    <recommendedName>
        <fullName evidence="6">ABC-2 type transporter transmembrane domain-containing protein</fullName>
    </recommendedName>
</protein>
<sequence>MNIITISKQTMLLLLREPKSFLFMLAFPLVMMLILGSALGSAFNEKVDIGTLRVGYHVEGSPQVKAAFTQFMKATVQDVRYQEVTTTAKGKNDVKLGNRDGYVEVNDQGVHYYKSEQTTIQSSVIEGMLAAFADRYHLAKEIGLSGVKDEVANVVSEESLTAKKAPRSMDYYGVVVTTMITLYSAIGASFLLRGERTRNTAIRLGVAPISKGEIFLGKIIGSVLMNSGIIAVLMIVGSLLFHVNWGEHLGYVILVLLSQIVFAVSVGVGVSYVVATGEGARSLLLILIQVASFFGGAYFKIDHPEGFMNILVHLSPLQWANSAILSVIYNDQLSAILPVISLNIGLAALFLTFSAVTFRKREGF</sequence>
<dbReference type="InterPro" id="IPR052902">
    <property type="entry name" value="ABC-2_transporter"/>
</dbReference>
<feature type="transmembrane region" description="Helical" evidence="5">
    <location>
        <begin position="282"/>
        <end position="301"/>
    </location>
</feature>
<accession>I8UJU4</accession>
<gene>
    <name evidence="7" type="ORF">A374_02504</name>
</gene>
<keyword evidence="2 5" id="KW-0812">Transmembrane</keyword>
<dbReference type="STRING" id="1196324.A374_02504"/>
<organism evidence="7 8">
    <name type="scientific">Fictibacillus macauensis ZFHKF-1</name>
    <dbReference type="NCBI Taxonomy" id="1196324"/>
    <lineage>
        <taxon>Bacteria</taxon>
        <taxon>Bacillati</taxon>
        <taxon>Bacillota</taxon>
        <taxon>Bacilli</taxon>
        <taxon>Bacillales</taxon>
        <taxon>Fictibacillaceae</taxon>
        <taxon>Fictibacillus</taxon>
    </lineage>
</organism>
<evidence type="ECO:0000256" key="1">
    <source>
        <dbReference type="ARBA" id="ARBA00004141"/>
    </source>
</evidence>
<evidence type="ECO:0000313" key="8">
    <source>
        <dbReference type="Proteomes" id="UP000004080"/>
    </source>
</evidence>
<evidence type="ECO:0000259" key="6">
    <source>
        <dbReference type="Pfam" id="PF12698"/>
    </source>
</evidence>
<name>I8UJU4_9BACL</name>
<dbReference type="eggNOG" id="COG0842">
    <property type="taxonomic scope" value="Bacteria"/>
</dbReference>
<evidence type="ECO:0000313" key="7">
    <source>
        <dbReference type="EMBL" id="EIT87088.1"/>
    </source>
</evidence>
<keyword evidence="4 5" id="KW-0472">Membrane</keyword>
<keyword evidence="8" id="KW-1185">Reference proteome</keyword>
<feature type="transmembrane region" description="Helical" evidence="5">
    <location>
        <begin position="249"/>
        <end position="275"/>
    </location>
</feature>
<feature type="transmembrane region" description="Helical" evidence="5">
    <location>
        <begin position="21"/>
        <end position="43"/>
    </location>
</feature>
<dbReference type="Proteomes" id="UP000004080">
    <property type="component" value="Unassembled WGS sequence"/>
</dbReference>
<feature type="transmembrane region" description="Helical" evidence="5">
    <location>
        <begin position="171"/>
        <end position="194"/>
    </location>
</feature>
<feature type="transmembrane region" description="Helical" evidence="5">
    <location>
        <begin position="335"/>
        <end position="358"/>
    </location>
</feature>